<dbReference type="RefSeq" id="WP_213513486.1">
    <property type="nucleotide sequence ID" value="NZ_BOSE01000001.1"/>
</dbReference>
<feature type="coiled-coil region" evidence="1">
    <location>
        <begin position="125"/>
        <end position="152"/>
    </location>
</feature>
<sequence length="206" mass="23054">MNTRRQTIWLVSMLSLMVILSAYYLFTQDITGKDEVSDATHLENSAEVSSMGENSGTVASNTAEDGSEYTINDADQQVLSQLEKEGYFESSGLSEILTKRENRIGDEENRIMSVLADVTNDSDTSLEAIEEMAQLEEKMEKFSQLENSLMETYEVAVISEEVNDKYKVVVTSDTPEKKQAAEILDRVITELDVRPDQVSVEFVANP</sequence>
<keyword evidence="1" id="KW-0175">Coiled coil</keyword>
<evidence type="ECO:0000313" key="4">
    <source>
        <dbReference type="EMBL" id="GIP15260.1"/>
    </source>
</evidence>
<feature type="transmembrane region" description="Helical" evidence="3">
    <location>
        <begin position="7"/>
        <end position="26"/>
    </location>
</feature>
<dbReference type="EMBL" id="BOSE01000001">
    <property type="protein sequence ID" value="GIP15260.1"/>
    <property type="molecule type" value="Genomic_DNA"/>
</dbReference>
<dbReference type="InterPro" id="IPR038503">
    <property type="entry name" value="SpoIIIAH_sf"/>
</dbReference>
<evidence type="ECO:0000313" key="5">
    <source>
        <dbReference type="Proteomes" id="UP000683139"/>
    </source>
</evidence>
<accession>A0A920CWI2</accession>
<evidence type="ECO:0000256" key="2">
    <source>
        <dbReference type="SAM" id="MobiDB-lite"/>
    </source>
</evidence>
<keyword evidence="5" id="KW-1185">Reference proteome</keyword>
<evidence type="ECO:0000256" key="3">
    <source>
        <dbReference type="SAM" id="Phobius"/>
    </source>
</evidence>
<keyword evidence="3" id="KW-0812">Transmembrane</keyword>
<comment type="caution">
    <text evidence="4">The sequence shown here is derived from an EMBL/GenBank/DDBJ whole genome shotgun (WGS) entry which is preliminary data.</text>
</comment>
<gene>
    <name evidence="4" type="ORF">J40TS1_09020</name>
</gene>
<dbReference type="Gene3D" id="1.10.287.4300">
    <property type="entry name" value="Stage III sporulation protein AH-like"/>
    <property type="match status" value="1"/>
</dbReference>
<evidence type="ECO:0000256" key="1">
    <source>
        <dbReference type="SAM" id="Coils"/>
    </source>
</evidence>
<name>A0A920CWI2_9BACL</name>
<keyword evidence="3" id="KW-0472">Membrane</keyword>
<proteinExistence type="predicted"/>
<dbReference type="AlphaFoldDB" id="A0A920CWI2"/>
<dbReference type="InterPro" id="IPR024232">
    <property type="entry name" value="SpoIIIAH"/>
</dbReference>
<organism evidence="4 5">
    <name type="scientific">Paenibacillus montaniterrae</name>
    <dbReference type="NCBI Taxonomy" id="429341"/>
    <lineage>
        <taxon>Bacteria</taxon>
        <taxon>Bacillati</taxon>
        <taxon>Bacillota</taxon>
        <taxon>Bacilli</taxon>
        <taxon>Bacillales</taxon>
        <taxon>Paenibacillaceae</taxon>
        <taxon>Paenibacillus</taxon>
    </lineage>
</organism>
<keyword evidence="3" id="KW-1133">Transmembrane helix</keyword>
<dbReference type="Pfam" id="PF12685">
    <property type="entry name" value="SpoIIIAH"/>
    <property type="match status" value="1"/>
</dbReference>
<dbReference type="Proteomes" id="UP000683139">
    <property type="component" value="Unassembled WGS sequence"/>
</dbReference>
<evidence type="ECO:0008006" key="6">
    <source>
        <dbReference type="Google" id="ProtNLM"/>
    </source>
</evidence>
<feature type="region of interest" description="Disordered" evidence="2">
    <location>
        <begin position="44"/>
        <end position="63"/>
    </location>
</feature>
<protein>
    <recommendedName>
        <fullName evidence="6">SpoIIIAH-like family protein</fullName>
    </recommendedName>
</protein>
<reference evidence="4" key="1">
    <citation type="submission" date="2021-03" db="EMBL/GenBank/DDBJ databases">
        <title>Antimicrobial resistance genes in bacteria isolated from Japanese honey, and their potential for conferring macrolide and lincosamide resistance in the American foulbrood pathogen Paenibacillus larvae.</title>
        <authorList>
            <person name="Okamoto M."/>
            <person name="Kumagai M."/>
            <person name="Kanamori H."/>
            <person name="Takamatsu D."/>
        </authorList>
    </citation>
    <scope>NUCLEOTIDE SEQUENCE</scope>
    <source>
        <strain evidence="4">J40TS1</strain>
    </source>
</reference>